<comment type="caution">
    <text evidence="3">The sequence shown here is derived from an EMBL/GenBank/DDBJ whole genome shotgun (WGS) entry which is preliminary data.</text>
</comment>
<dbReference type="InterPro" id="IPR001633">
    <property type="entry name" value="EAL_dom"/>
</dbReference>
<dbReference type="Pfam" id="PF00990">
    <property type="entry name" value="GGDEF"/>
    <property type="match status" value="1"/>
</dbReference>
<accession>A0ABS7MGT5</accession>
<proteinExistence type="predicted"/>
<evidence type="ECO:0000259" key="1">
    <source>
        <dbReference type="PROSITE" id="PS50883"/>
    </source>
</evidence>
<dbReference type="InterPro" id="IPR052155">
    <property type="entry name" value="Biofilm_reg_signaling"/>
</dbReference>
<dbReference type="PANTHER" id="PTHR44757:SF2">
    <property type="entry name" value="BIOFILM ARCHITECTURE MAINTENANCE PROTEIN MBAA"/>
    <property type="match status" value="1"/>
</dbReference>
<dbReference type="Gene3D" id="3.20.20.450">
    <property type="entry name" value="EAL domain"/>
    <property type="match status" value="1"/>
</dbReference>
<evidence type="ECO:0000313" key="3">
    <source>
        <dbReference type="EMBL" id="MBY4637956.1"/>
    </source>
</evidence>
<dbReference type="SUPFAM" id="SSF141868">
    <property type="entry name" value="EAL domain-like"/>
    <property type="match status" value="1"/>
</dbReference>
<dbReference type="InterPro" id="IPR043128">
    <property type="entry name" value="Rev_trsase/Diguanyl_cyclase"/>
</dbReference>
<gene>
    <name evidence="3" type="ORF">K5P26_12475</name>
</gene>
<dbReference type="PROSITE" id="PS50883">
    <property type="entry name" value="EAL"/>
    <property type="match status" value="1"/>
</dbReference>
<dbReference type="InterPro" id="IPR029787">
    <property type="entry name" value="Nucleotide_cyclase"/>
</dbReference>
<dbReference type="SUPFAM" id="SSF55073">
    <property type="entry name" value="Nucleotide cyclase"/>
    <property type="match status" value="1"/>
</dbReference>
<feature type="domain" description="EAL" evidence="1">
    <location>
        <begin position="309"/>
        <end position="566"/>
    </location>
</feature>
<evidence type="ECO:0000313" key="4">
    <source>
        <dbReference type="Proteomes" id="UP001166571"/>
    </source>
</evidence>
<organism evidence="3 4">
    <name type="scientific">Sphingopyxis jiangsuensis</name>
    <dbReference type="NCBI Taxonomy" id="2871171"/>
    <lineage>
        <taxon>Bacteria</taxon>
        <taxon>Pseudomonadati</taxon>
        <taxon>Pseudomonadota</taxon>
        <taxon>Alphaproteobacteria</taxon>
        <taxon>Sphingomonadales</taxon>
        <taxon>Sphingomonadaceae</taxon>
        <taxon>Sphingopyxis</taxon>
    </lineage>
</organism>
<protein>
    <submittedName>
        <fullName evidence="3">EAL domain-containing protein</fullName>
    </submittedName>
</protein>
<evidence type="ECO:0000259" key="2">
    <source>
        <dbReference type="PROSITE" id="PS50887"/>
    </source>
</evidence>
<dbReference type="EMBL" id="JAILXK010000002">
    <property type="protein sequence ID" value="MBY4637956.1"/>
    <property type="molecule type" value="Genomic_DNA"/>
</dbReference>
<keyword evidence="4" id="KW-1185">Reference proteome</keyword>
<dbReference type="InterPro" id="IPR000160">
    <property type="entry name" value="GGDEF_dom"/>
</dbReference>
<reference evidence="3" key="1">
    <citation type="submission" date="2021-08" db="EMBL/GenBank/DDBJ databases">
        <title>Sphingopyxis panaciterrulae sp. nov., isolated from the surface water of the Yellow Sea.</title>
        <authorList>
            <person name="Gao Z."/>
            <person name="Zhang D."/>
            <person name="Zhang A."/>
        </authorList>
    </citation>
    <scope>NUCLEOTIDE SEQUENCE</scope>
    <source>
        <strain evidence="3">XHP0097</strain>
    </source>
</reference>
<dbReference type="SMART" id="SM00052">
    <property type="entry name" value="EAL"/>
    <property type="match status" value="1"/>
</dbReference>
<dbReference type="SMART" id="SM00267">
    <property type="entry name" value="GGDEF"/>
    <property type="match status" value="1"/>
</dbReference>
<sequence>MGKGRTKPFVMPINRTGEDRPILFVGWIDALPVPAALIRPMERGRFRLHASNAAFDRLGLSTVGTDIPTELLQAIERATLNPADTDEFACQLGEGVAARDLRGSIGPLSSECGDDSLFLLTLIDRTQEMMTERNLRRELVSDSLTGLPNRAGFEELVEERAATDAEKPGDHAVLLLDLSRFSRINEHIGSLAGDELIITVARRLKSSLRSGDILARTGGDEFAVSTRIGKGKADIRELAGRIRGCFDHPFRIADLKVSVGCAIGCAIQSAPGTDVADQFRHAQIALKRAKRTDRIEIYEPEAARLVDNRFGLETELRHAIEDDRLRLDFQPLVEFATGAVAGFEALARWTNGDGQLVSPSEFIPVAEDSGLIVPLGQWAIGKAAEVLADWDRQNGGERVDCYFSVNVSAIQLVRDDIAQAVRSALETHKIGGERLMIELTESAIIADPDLAMSVLSKIKALHARIAMDDFGTGYSNLAYLQRLPLDVLKIDRSFVEHMVDDREKVAIVRTIQSLAETLGMRTTAEGVETADQARLLSALGCDFGQGFLFARPMDSISALEFWRQSRTKPIF</sequence>
<dbReference type="Gene3D" id="3.30.70.270">
    <property type="match status" value="1"/>
</dbReference>
<dbReference type="Proteomes" id="UP001166571">
    <property type="component" value="Unassembled WGS sequence"/>
</dbReference>
<dbReference type="PROSITE" id="PS50887">
    <property type="entry name" value="GGDEF"/>
    <property type="match status" value="1"/>
</dbReference>
<name>A0ABS7MGT5_9SPHN</name>
<dbReference type="PANTHER" id="PTHR44757">
    <property type="entry name" value="DIGUANYLATE CYCLASE DGCP"/>
    <property type="match status" value="1"/>
</dbReference>
<feature type="domain" description="GGDEF" evidence="2">
    <location>
        <begin position="169"/>
        <end position="300"/>
    </location>
</feature>
<dbReference type="InterPro" id="IPR035919">
    <property type="entry name" value="EAL_sf"/>
</dbReference>
<dbReference type="Pfam" id="PF00563">
    <property type="entry name" value="EAL"/>
    <property type="match status" value="1"/>
</dbReference>
<dbReference type="CDD" id="cd01948">
    <property type="entry name" value="EAL"/>
    <property type="match status" value="1"/>
</dbReference>
<dbReference type="NCBIfam" id="TIGR00254">
    <property type="entry name" value="GGDEF"/>
    <property type="match status" value="1"/>
</dbReference>
<dbReference type="CDD" id="cd01949">
    <property type="entry name" value="GGDEF"/>
    <property type="match status" value="1"/>
</dbReference>